<organism evidence="2 3">
    <name type="scientific">Lupinus luteus</name>
    <name type="common">European yellow lupine</name>
    <dbReference type="NCBI Taxonomy" id="3873"/>
    <lineage>
        <taxon>Eukaryota</taxon>
        <taxon>Viridiplantae</taxon>
        <taxon>Streptophyta</taxon>
        <taxon>Embryophyta</taxon>
        <taxon>Tracheophyta</taxon>
        <taxon>Spermatophyta</taxon>
        <taxon>Magnoliopsida</taxon>
        <taxon>eudicotyledons</taxon>
        <taxon>Gunneridae</taxon>
        <taxon>Pentapetalae</taxon>
        <taxon>rosids</taxon>
        <taxon>fabids</taxon>
        <taxon>Fabales</taxon>
        <taxon>Fabaceae</taxon>
        <taxon>Papilionoideae</taxon>
        <taxon>50 kb inversion clade</taxon>
        <taxon>genistoids sensu lato</taxon>
        <taxon>core genistoids</taxon>
        <taxon>Genisteae</taxon>
        <taxon>Lupinus</taxon>
    </lineage>
</organism>
<name>A0AAV1W243_LUPLU</name>
<reference evidence="2 3" key="1">
    <citation type="submission" date="2024-03" db="EMBL/GenBank/DDBJ databases">
        <authorList>
            <person name="Martinez-Hernandez J."/>
        </authorList>
    </citation>
    <scope>NUCLEOTIDE SEQUENCE [LARGE SCALE GENOMIC DNA]</scope>
</reference>
<accession>A0AAV1W243</accession>
<evidence type="ECO:0000313" key="3">
    <source>
        <dbReference type="Proteomes" id="UP001497480"/>
    </source>
</evidence>
<protein>
    <submittedName>
        <fullName evidence="2">Uncharacterized protein</fullName>
    </submittedName>
</protein>
<dbReference type="AlphaFoldDB" id="A0AAV1W243"/>
<sequence>MDTNSHVDQIKEMESEEKMLFAENSASRDGNEFASDLIETTGTTSDSPSIDNNSNGYITEDSLIPLPESFVVDNTLKSDHEENRKVIHDESITRYSYSCSLNHCMEETLEEFKASIVNAQVVTTGSNGESNTVLGSDVSWNISTDEPKIGDGGIQFDAHVNNCKPSDETNFVSEPKHSVVPEAEMVSLIGGSIVVDCRQKNGENYKTKMEETNGKSEASYSNVETSEGTEISEECNSDLVTLYHEEYFTLQNSSSLLHIYDSSDVTVPSMDMVDDESFENEGEIYSHHIKSTSLKGAKLTSSAATMSSEETCSNNSIFAGGGYETREIVTRFSTESESDNPNICSMIHKSPSFNLNLQTEARPEESDQAPFKLDSERIPNQASLSLINISMPNAEYGECMLQNEEVAVEEKIVTMERSYSEKYKAPFTGLLKEEESHLHVMPQIQDNNSGTMKDVKEVSSTSPKGKEKRRASIQTYA</sequence>
<dbReference type="Proteomes" id="UP001497480">
    <property type="component" value="Unassembled WGS sequence"/>
</dbReference>
<gene>
    <name evidence="2" type="ORF">LLUT_LOCUS4292</name>
</gene>
<comment type="caution">
    <text evidence="2">The sequence shown here is derived from an EMBL/GenBank/DDBJ whole genome shotgun (WGS) entry which is preliminary data.</text>
</comment>
<proteinExistence type="predicted"/>
<evidence type="ECO:0000256" key="1">
    <source>
        <dbReference type="SAM" id="MobiDB-lite"/>
    </source>
</evidence>
<evidence type="ECO:0000313" key="2">
    <source>
        <dbReference type="EMBL" id="CAL0303232.1"/>
    </source>
</evidence>
<feature type="compositionally biased region" description="Polar residues" evidence="1">
    <location>
        <begin position="215"/>
        <end position="229"/>
    </location>
</feature>
<keyword evidence="3" id="KW-1185">Reference proteome</keyword>
<feature type="region of interest" description="Disordered" evidence="1">
    <location>
        <begin position="209"/>
        <end position="229"/>
    </location>
</feature>
<dbReference type="EMBL" id="CAXHTB010000003">
    <property type="protein sequence ID" value="CAL0303232.1"/>
    <property type="molecule type" value="Genomic_DNA"/>
</dbReference>
<feature type="region of interest" description="Disordered" evidence="1">
    <location>
        <begin position="443"/>
        <end position="477"/>
    </location>
</feature>